<organism evidence="1 2">
    <name type="scientific">Candidatus Competibacter phosphatis</name>
    <dbReference type="NCBI Taxonomy" id="221280"/>
    <lineage>
        <taxon>Bacteria</taxon>
        <taxon>Pseudomonadati</taxon>
        <taxon>Pseudomonadota</taxon>
        <taxon>Gammaproteobacteria</taxon>
        <taxon>Candidatus Competibacteraceae</taxon>
        <taxon>Candidatus Competibacter</taxon>
    </lineage>
</organism>
<keyword evidence="1" id="KW-0489">Methyltransferase</keyword>
<reference evidence="1 2" key="1">
    <citation type="submission" date="2019-03" db="EMBL/GenBank/DDBJ databases">
        <title>Metabolic reconstructions from genomes of highly enriched 'Candidatus Accumulibacter' and 'Candidatus Competibacter' bioreactor populations.</title>
        <authorList>
            <person name="Annavajhala M.K."/>
            <person name="Welles L."/>
            <person name="Abbas B."/>
            <person name="Sorokin D."/>
            <person name="Park H."/>
            <person name="Van Loosdrecht M."/>
            <person name="Chandran K."/>
        </authorList>
    </citation>
    <scope>NUCLEOTIDE SEQUENCE [LARGE SCALE GENOMIC DNA]</scope>
    <source>
        <strain evidence="1 2">SBR_G</strain>
    </source>
</reference>
<dbReference type="GO" id="GO:0032259">
    <property type="term" value="P:methylation"/>
    <property type="evidence" value="ECO:0007669"/>
    <property type="project" value="UniProtKB-KW"/>
</dbReference>
<name>A0ABX1TES4_9GAMM</name>
<evidence type="ECO:0000313" key="2">
    <source>
        <dbReference type="Proteomes" id="UP000760480"/>
    </source>
</evidence>
<dbReference type="SUPFAM" id="SSF53335">
    <property type="entry name" value="S-adenosyl-L-methionine-dependent methyltransferases"/>
    <property type="match status" value="1"/>
</dbReference>
<accession>A0ABX1TES4</accession>
<evidence type="ECO:0000313" key="1">
    <source>
        <dbReference type="EMBL" id="NMQ17817.1"/>
    </source>
</evidence>
<gene>
    <name evidence="1" type="ORF">E4P82_00515</name>
</gene>
<sequence>MRGAQPGIYSAFSGKPVIITCLASNCLSSLFKSPRHHSRLRWPLLSRISVTFSPKLPQKLFDVILFHHVLEHIPREHTITLLREFHRCLKPGGYLNIRVPNASYLLAGHHLFGDFTHVVHFNERSMPQVLEAAGFDTRHLEFIHHPPLLFWSWQHMGRALLRFLNRMRWHLHSVLHKTVCALIELYPIPKCFEWELEVLARK</sequence>
<dbReference type="EMBL" id="SPMZ01000002">
    <property type="protein sequence ID" value="NMQ17817.1"/>
    <property type="molecule type" value="Genomic_DNA"/>
</dbReference>
<dbReference type="Proteomes" id="UP000760480">
    <property type="component" value="Unassembled WGS sequence"/>
</dbReference>
<proteinExistence type="predicted"/>
<dbReference type="InterPro" id="IPR029063">
    <property type="entry name" value="SAM-dependent_MTases_sf"/>
</dbReference>
<dbReference type="Pfam" id="PF13489">
    <property type="entry name" value="Methyltransf_23"/>
    <property type="match status" value="1"/>
</dbReference>
<keyword evidence="1" id="KW-0808">Transferase</keyword>
<dbReference type="GO" id="GO:0008168">
    <property type="term" value="F:methyltransferase activity"/>
    <property type="evidence" value="ECO:0007669"/>
    <property type="project" value="UniProtKB-KW"/>
</dbReference>
<protein>
    <submittedName>
        <fullName evidence="1">Methyltransferase domain-containing protein</fullName>
    </submittedName>
</protein>
<dbReference type="Gene3D" id="3.40.50.150">
    <property type="entry name" value="Vaccinia Virus protein VP39"/>
    <property type="match status" value="1"/>
</dbReference>
<comment type="caution">
    <text evidence="1">The sequence shown here is derived from an EMBL/GenBank/DDBJ whole genome shotgun (WGS) entry which is preliminary data.</text>
</comment>
<keyword evidence="2" id="KW-1185">Reference proteome</keyword>